<name>A0A7W9GEQ0_9ACTN</name>
<keyword evidence="2" id="KW-1185">Reference proteome</keyword>
<gene>
    <name evidence="1" type="ORF">HD596_009059</name>
</gene>
<dbReference type="AlphaFoldDB" id="A0A7W9GEQ0"/>
<dbReference type="Proteomes" id="UP000579153">
    <property type="component" value="Unassembled WGS sequence"/>
</dbReference>
<accession>A0A7W9GEQ0</accession>
<dbReference type="RefSeq" id="WP_185075428.1">
    <property type="nucleotide sequence ID" value="NZ_JACHMB010000001.1"/>
</dbReference>
<evidence type="ECO:0000313" key="1">
    <source>
        <dbReference type="EMBL" id="MBB5782303.1"/>
    </source>
</evidence>
<sequence length="62" mass="6958">MPVLIWVRIVAVIASSVVRARQLAPGPHQLLQRHVDQVRRVVLGLGRLPDRLLGDLPYLSRS</sequence>
<reference evidence="1 2" key="1">
    <citation type="submission" date="2020-08" db="EMBL/GenBank/DDBJ databases">
        <title>Sequencing the genomes of 1000 actinobacteria strains.</title>
        <authorList>
            <person name="Klenk H.-P."/>
        </authorList>
    </citation>
    <scope>NUCLEOTIDE SEQUENCE [LARGE SCALE GENOMIC DNA]</scope>
    <source>
        <strain evidence="1 2">DSM 45507</strain>
    </source>
</reference>
<organism evidence="1 2">
    <name type="scientific">Nonomuraea jabiensis</name>
    <dbReference type="NCBI Taxonomy" id="882448"/>
    <lineage>
        <taxon>Bacteria</taxon>
        <taxon>Bacillati</taxon>
        <taxon>Actinomycetota</taxon>
        <taxon>Actinomycetes</taxon>
        <taxon>Streptosporangiales</taxon>
        <taxon>Streptosporangiaceae</taxon>
        <taxon>Nonomuraea</taxon>
    </lineage>
</organism>
<protein>
    <submittedName>
        <fullName evidence="1">Uncharacterized protein</fullName>
    </submittedName>
</protein>
<proteinExistence type="predicted"/>
<dbReference type="EMBL" id="JACHMB010000001">
    <property type="protein sequence ID" value="MBB5782303.1"/>
    <property type="molecule type" value="Genomic_DNA"/>
</dbReference>
<comment type="caution">
    <text evidence="1">The sequence shown here is derived from an EMBL/GenBank/DDBJ whole genome shotgun (WGS) entry which is preliminary data.</text>
</comment>
<evidence type="ECO:0000313" key="2">
    <source>
        <dbReference type="Proteomes" id="UP000579153"/>
    </source>
</evidence>